<evidence type="ECO:0000313" key="2">
    <source>
        <dbReference type="Proteomes" id="UP001580346"/>
    </source>
</evidence>
<dbReference type="Gene3D" id="2.60.40.640">
    <property type="match status" value="1"/>
</dbReference>
<dbReference type="EMBL" id="JBHHMI010000015">
    <property type="protein sequence ID" value="MFB5268353.1"/>
    <property type="molecule type" value="Genomic_DNA"/>
</dbReference>
<gene>
    <name evidence="1" type="ORF">ACE41H_16445</name>
</gene>
<comment type="caution">
    <text evidence="1">The sequence shown here is derived from an EMBL/GenBank/DDBJ whole genome shotgun (WGS) entry which is preliminary data.</text>
</comment>
<name>A0ABV5AVW7_9BACL</name>
<evidence type="ECO:0000313" key="1">
    <source>
        <dbReference type="EMBL" id="MFB5268353.1"/>
    </source>
</evidence>
<dbReference type="RefSeq" id="WP_375356546.1">
    <property type="nucleotide sequence ID" value="NZ_JBHHMI010000015.1"/>
</dbReference>
<keyword evidence="2" id="KW-1185">Reference proteome</keyword>
<dbReference type="Pfam" id="PF07070">
    <property type="entry name" value="Spo0M"/>
    <property type="match status" value="1"/>
</dbReference>
<protein>
    <submittedName>
        <fullName evidence="1">Sporulation protein</fullName>
    </submittedName>
</protein>
<dbReference type="InterPro" id="IPR009776">
    <property type="entry name" value="Spore_0_M"/>
</dbReference>
<accession>A0ABV5AVW7</accession>
<dbReference type="InterPro" id="IPR014752">
    <property type="entry name" value="Arrestin-like_C"/>
</dbReference>
<sequence length="258" mass="29991">MSFFNKMLASVGVGAAEIDTHLEKASYHPGEEIRGMVHIRGGNVEQKVDHIYIKVMTEYIREHDDKKVRETYTIAKYHVADHLLVRKGERLQIPFSFPLPLETPMTLSRQPVWIHTGLDIDHAVDPNDRDYIEVTPHPYATVVLQAAQELGFRFKEATCEYHPRLGRGVPFVQEIEFYPGREFSSRVEELEFIFNLERDGIHVLVEVDRRGRGFSGWLERSFEMDERTAWMSLSQSDLQRGNRYVADVLGELIYRQAR</sequence>
<dbReference type="PANTHER" id="PTHR40053:SF1">
    <property type="entry name" value="SPORULATION-CONTROL PROTEIN SPO0M"/>
    <property type="match status" value="1"/>
</dbReference>
<dbReference type="PANTHER" id="PTHR40053">
    <property type="entry name" value="SPORULATION-CONTROL PROTEIN SPO0M"/>
    <property type="match status" value="1"/>
</dbReference>
<reference evidence="1 2" key="1">
    <citation type="submission" date="2024-09" db="EMBL/GenBank/DDBJ databases">
        <title>Paenibacillus zeirhizospherea sp. nov., isolated from surface of the maize (Zea mays) roots in a horticulture field, Hungary.</title>
        <authorList>
            <person name="Marton D."/>
            <person name="Farkas M."/>
            <person name="Bedics A."/>
            <person name="Toth E."/>
            <person name="Tancsics A."/>
            <person name="Boka K."/>
            <person name="Maroti G."/>
            <person name="Kriszt B."/>
            <person name="Cserhati M."/>
        </authorList>
    </citation>
    <scope>NUCLEOTIDE SEQUENCE [LARGE SCALE GENOMIC DNA]</scope>
    <source>
        <strain evidence="1 2">KCTC 33519</strain>
    </source>
</reference>
<organism evidence="1 2">
    <name type="scientific">Paenibacillus enshidis</name>
    <dbReference type="NCBI Taxonomy" id="1458439"/>
    <lineage>
        <taxon>Bacteria</taxon>
        <taxon>Bacillati</taxon>
        <taxon>Bacillota</taxon>
        <taxon>Bacilli</taxon>
        <taxon>Bacillales</taxon>
        <taxon>Paenibacillaceae</taxon>
        <taxon>Paenibacillus</taxon>
    </lineage>
</organism>
<dbReference type="Proteomes" id="UP001580346">
    <property type="component" value="Unassembled WGS sequence"/>
</dbReference>
<proteinExistence type="predicted"/>